<organism evidence="2 4">
    <name type="scientific">Trichuris suis</name>
    <name type="common">pig whipworm</name>
    <dbReference type="NCBI Taxonomy" id="68888"/>
    <lineage>
        <taxon>Eukaryota</taxon>
        <taxon>Metazoa</taxon>
        <taxon>Ecdysozoa</taxon>
        <taxon>Nematoda</taxon>
        <taxon>Enoplea</taxon>
        <taxon>Dorylaimia</taxon>
        <taxon>Trichinellida</taxon>
        <taxon>Trichuridae</taxon>
        <taxon>Trichuris</taxon>
    </lineage>
</organism>
<feature type="region of interest" description="Disordered" evidence="1">
    <location>
        <begin position="307"/>
        <end position="524"/>
    </location>
</feature>
<feature type="compositionally biased region" description="Polar residues" evidence="1">
    <location>
        <begin position="352"/>
        <end position="369"/>
    </location>
</feature>
<dbReference type="EMBL" id="KL363191">
    <property type="protein sequence ID" value="KFD56877.1"/>
    <property type="molecule type" value="Genomic_DNA"/>
</dbReference>
<dbReference type="Proteomes" id="UP000030764">
    <property type="component" value="Unassembled WGS sequence"/>
</dbReference>
<evidence type="ECO:0000313" key="4">
    <source>
        <dbReference type="Proteomes" id="UP000030764"/>
    </source>
</evidence>
<name>A0A085MI31_9BILA</name>
<evidence type="ECO:0000313" key="2">
    <source>
        <dbReference type="EMBL" id="KFD56877.1"/>
    </source>
</evidence>
<keyword evidence="4" id="KW-1185">Reference proteome</keyword>
<evidence type="ECO:0000313" key="3">
    <source>
        <dbReference type="EMBL" id="KFD61695.1"/>
    </source>
</evidence>
<evidence type="ECO:0000256" key="1">
    <source>
        <dbReference type="SAM" id="MobiDB-lite"/>
    </source>
</evidence>
<sequence>MRISSGLLTLGISPSQDVKSIQPAVPLTEHHGDLSRRSPSRVGQPVQALPSYLSVNMNMMPSSPGRVSSPPGSWLPIVRTPEPHSFQPNVPQQFNQLKLLGGAANLNKPPVLGDNVAYQEKKSANPFLVSSLSHQLNNPWEQPPLNFASPSGSHWQYPFKAEQAADGIGIQSMTPPQMGSLPFNYQQNTERSSGMPDPNTFGFPMPLENGQVRTAEQSSYYSGPSPSSYNNPSQDMQNNFHSVQAGYNDILNAMYPMNQERRGEEYAKSDFETFGTVGANMYEGGLSKEKRANFPDTLPFMRFSESDPMPGNAMQAPYVPQKSPDNGNPFPAYPFSPLPQYPPTHPDGSLLRENSQVPDMHSVSNSNHPSKYRESYPIPDGLLSTGPQTSEHYQPSAPFRFPLEQPSWTSSDLAGGNAPSSDNSYRGQTFRSEANDQASVPFFNSNPTSEETADALSPLTLQVRLANSTMENPSPANGSESYDNEADEEFEEKEKADFEEGFKLKKMKENTNLQKEESSGKAMS</sequence>
<dbReference type="AlphaFoldDB" id="A0A085MI31"/>
<feature type="compositionally biased region" description="Low complexity" evidence="1">
    <location>
        <begin position="218"/>
        <end position="233"/>
    </location>
</feature>
<feature type="region of interest" description="Disordered" evidence="1">
    <location>
        <begin position="214"/>
        <end position="233"/>
    </location>
</feature>
<reference evidence="2 4" key="1">
    <citation type="journal article" date="2014" name="Nat. Genet.">
        <title>Genome and transcriptome of the porcine whipworm Trichuris suis.</title>
        <authorList>
            <person name="Jex A.R."/>
            <person name="Nejsum P."/>
            <person name="Schwarz E.M."/>
            <person name="Hu L."/>
            <person name="Young N.D."/>
            <person name="Hall R.S."/>
            <person name="Korhonen P.K."/>
            <person name="Liao S."/>
            <person name="Thamsborg S."/>
            <person name="Xia J."/>
            <person name="Xu P."/>
            <person name="Wang S."/>
            <person name="Scheerlinck J.P."/>
            <person name="Hofmann A."/>
            <person name="Sternberg P.W."/>
            <person name="Wang J."/>
            <person name="Gasser R.B."/>
        </authorList>
    </citation>
    <scope>NUCLEOTIDE SEQUENCE [LARGE SCALE GENOMIC DNA]</scope>
    <source>
        <strain evidence="3">DCEP-RM93F</strain>
        <strain evidence="2">DCEP-RM93M</strain>
    </source>
</reference>
<feature type="compositionally biased region" description="Basic and acidic residues" evidence="1">
    <location>
        <begin position="492"/>
        <end position="524"/>
    </location>
</feature>
<gene>
    <name evidence="2" type="ORF">M513_02134</name>
    <name evidence="3" type="ORF">M514_02134</name>
</gene>
<feature type="compositionally biased region" description="Acidic residues" evidence="1">
    <location>
        <begin position="482"/>
        <end position="491"/>
    </location>
</feature>
<proteinExistence type="predicted"/>
<accession>A0A085MI31</accession>
<feature type="compositionally biased region" description="Polar residues" evidence="1">
    <location>
        <begin position="406"/>
        <end position="450"/>
    </location>
</feature>
<feature type="compositionally biased region" description="Pro residues" evidence="1">
    <location>
        <begin position="331"/>
        <end position="345"/>
    </location>
</feature>
<protein>
    <submittedName>
        <fullName evidence="2">Uncharacterized protein</fullName>
    </submittedName>
</protein>
<dbReference type="Proteomes" id="UP000030758">
    <property type="component" value="Unassembled WGS sequence"/>
</dbReference>
<feature type="compositionally biased region" description="Polar residues" evidence="1">
    <location>
        <begin position="465"/>
        <end position="481"/>
    </location>
</feature>
<dbReference type="EMBL" id="KL367614">
    <property type="protein sequence ID" value="KFD61695.1"/>
    <property type="molecule type" value="Genomic_DNA"/>
</dbReference>